<dbReference type="AlphaFoldDB" id="A0A9D5CB81"/>
<dbReference type="EMBL" id="JAGGNH010000006">
    <property type="protein sequence ID" value="KAJ0969575.1"/>
    <property type="molecule type" value="Genomic_DNA"/>
</dbReference>
<proteinExistence type="predicted"/>
<feature type="region of interest" description="Disordered" evidence="1">
    <location>
        <begin position="1"/>
        <end position="92"/>
    </location>
</feature>
<feature type="compositionally biased region" description="Acidic residues" evidence="1">
    <location>
        <begin position="55"/>
        <end position="69"/>
    </location>
</feature>
<dbReference type="Proteomes" id="UP001085076">
    <property type="component" value="Miscellaneous, Linkage group lg06"/>
</dbReference>
<gene>
    <name evidence="2" type="ORF">J5N97_022452</name>
</gene>
<evidence type="ECO:0000313" key="2">
    <source>
        <dbReference type="EMBL" id="KAJ0969575.1"/>
    </source>
</evidence>
<reference evidence="2" key="2">
    <citation type="journal article" date="2022" name="Hortic Res">
        <title>The genome of Dioscorea zingiberensis sheds light on the biosynthesis, origin and evolution of the medicinally important diosgenin saponins.</title>
        <authorList>
            <person name="Li Y."/>
            <person name="Tan C."/>
            <person name="Li Z."/>
            <person name="Guo J."/>
            <person name="Li S."/>
            <person name="Chen X."/>
            <person name="Wang C."/>
            <person name="Dai X."/>
            <person name="Yang H."/>
            <person name="Song W."/>
            <person name="Hou L."/>
            <person name="Xu J."/>
            <person name="Tong Z."/>
            <person name="Xu A."/>
            <person name="Yuan X."/>
            <person name="Wang W."/>
            <person name="Yang Q."/>
            <person name="Chen L."/>
            <person name="Sun Z."/>
            <person name="Wang K."/>
            <person name="Pan B."/>
            <person name="Chen J."/>
            <person name="Bao Y."/>
            <person name="Liu F."/>
            <person name="Qi X."/>
            <person name="Gang D.R."/>
            <person name="Wen J."/>
            <person name="Li J."/>
        </authorList>
    </citation>
    <scope>NUCLEOTIDE SEQUENCE</scope>
    <source>
        <strain evidence="2">Dzin_1.0</strain>
    </source>
</reference>
<name>A0A9D5CB81_9LILI</name>
<protein>
    <submittedName>
        <fullName evidence="2">Uncharacterized protein</fullName>
    </submittedName>
</protein>
<organism evidence="2 3">
    <name type="scientific">Dioscorea zingiberensis</name>
    <dbReference type="NCBI Taxonomy" id="325984"/>
    <lineage>
        <taxon>Eukaryota</taxon>
        <taxon>Viridiplantae</taxon>
        <taxon>Streptophyta</taxon>
        <taxon>Embryophyta</taxon>
        <taxon>Tracheophyta</taxon>
        <taxon>Spermatophyta</taxon>
        <taxon>Magnoliopsida</taxon>
        <taxon>Liliopsida</taxon>
        <taxon>Dioscoreales</taxon>
        <taxon>Dioscoreaceae</taxon>
        <taxon>Dioscorea</taxon>
    </lineage>
</organism>
<reference evidence="2" key="1">
    <citation type="submission" date="2021-03" db="EMBL/GenBank/DDBJ databases">
        <authorList>
            <person name="Li Z."/>
            <person name="Yang C."/>
        </authorList>
    </citation>
    <scope>NUCLEOTIDE SEQUENCE</scope>
    <source>
        <strain evidence="2">Dzin_1.0</strain>
        <tissue evidence="2">Leaf</tissue>
    </source>
</reference>
<keyword evidence="3" id="KW-1185">Reference proteome</keyword>
<feature type="compositionally biased region" description="Acidic residues" evidence="1">
    <location>
        <begin position="76"/>
        <end position="92"/>
    </location>
</feature>
<sequence length="92" mass="9799">MAGRYQGGAARSAGLGRCSRQGSAGKGPARAELAQALAGRESRCRDAAAPATRELEEDEDSEISEEPEWESSSGGETDEDDDEDYEERSDSD</sequence>
<evidence type="ECO:0000313" key="3">
    <source>
        <dbReference type="Proteomes" id="UP001085076"/>
    </source>
</evidence>
<comment type="caution">
    <text evidence="2">The sequence shown here is derived from an EMBL/GenBank/DDBJ whole genome shotgun (WGS) entry which is preliminary data.</text>
</comment>
<accession>A0A9D5CB81</accession>
<evidence type="ECO:0000256" key="1">
    <source>
        <dbReference type="SAM" id="MobiDB-lite"/>
    </source>
</evidence>